<dbReference type="PANTHER" id="PTHR31147:SF66">
    <property type="entry name" value="OS05G0315700 PROTEIN"/>
    <property type="match status" value="1"/>
</dbReference>
<gene>
    <name evidence="3" type="ORF">QYE76_007020</name>
</gene>
<organism evidence="3 4">
    <name type="scientific">Lolium multiflorum</name>
    <name type="common">Italian ryegrass</name>
    <name type="synonym">Lolium perenne subsp. multiflorum</name>
    <dbReference type="NCBI Taxonomy" id="4521"/>
    <lineage>
        <taxon>Eukaryota</taxon>
        <taxon>Viridiplantae</taxon>
        <taxon>Streptophyta</taxon>
        <taxon>Embryophyta</taxon>
        <taxon>Tracheophyta</taxon>
        <taxon>Spermatophyta</taxon>
        <taxon>Magnoliopsida</taxon>
        <taxon>Liliopsida</taxon>
        <taxon>Poales</taxon>
        <taxon>Poaceae</taxon>
        <taxon>BOP clade</taxon>
        <taxon>Pooideae</taxon>
        <taxon>Poodae</taxon>
        <taxon>Poeae</taxon>
        <taxon>Poeae Chloroplast Group 2 (Poeae type)</taxon>
        <taxon>Loliodinae</taxon>
        <taxon>Loliinae</taxon>
        <taxon>Lolium</taxon>
    </lineage>
</organism>
<reference evidence="3" key="1">
    <citation type="submission" date="2023-07" db="EMBL/GenBank/DDBJ databases">
        <title>A chromosome-level genome assembly of Lolium multiflorum.</title>
        <authorList>
            <person name="Chen Y."/>
            <person name="Copetti D."/>
            <person name="Kolliker R."/>
            <person name="Studer B."/>
        </authorList>
    </citation>
    <scope>NUCLEOTIDE SEQUENCE</scope>
    <source>
        <strain evidence="3">02402/16</strain>
        <tissue evidence="3">Leaf</tissue>
    </source>
</reference>
<dbReference type="InterPro" id="IPR023213">
    <property type="entry name" value="CAT-like_dom_sf"/>
</dbReference>
<dbReference type="Proteomes" id="UP001231189">
    <property type="component" value="Unassembled WGS sequence"/>
</dbReference>
<dbReference type="SUPFAM" id="SSF52777">
    <property type="entry name" value="CoA-dependent acyltransferases"/>
    <property type="match status" value="1"/>
</dbReference>
<dbReference type="PANTHER" id="PTHR31147">
    <property type="entry name" value="ACYL TRANSFERASE 4"/>
    <property type="match status" value="1"/>
</dbReference>
<evidence type="ECO:0008006" key="5">
    <source>
        <dbReference type="Google" id="ProtNLM"/>
    </source>
</evidence>
<name>A0AAD8RVS7_LOLMU</name>
<proteinExistence type="inferred from homology"/>
<protein>
    <recommendedName>
        <fullName evidence="5">Benzyl alcohol O-benzoyltransferase</fullName>
    </recommendedName>
</protein>
<dbReference type="Gene3D" id="3.30.559.10">
    <property type="entry name" value="Chloramphenicol acetyltransferase-like domain"/>
    <property type="match status" value="2"/>
</dbReference>
<evidence type="ECO:0000256" key="1">
    <source>
        <dbReference type="ARBA" id="ARBA00009861"/>
    </source>
</evidence>
<comment type="similarity">
    <text evidence="1">Belongs to the plant acyltransferase family.</text>
</comment>
<dbReference type="Pfam" id="PF02458">
    <property type="entry name" value="Transferase"/>
    <property type="match status" value="1"/>
</dbReference>
<sequence length="477" mass="51409">MGMANSSALKFTVRRQPPALVVPAGPTPRELKPLSDIDDQEGLRFYIPAIHFFGRHEGRGDVDPAPVLRDAVAAALVHYYPLAGRLRELEGRKLAVDCTGEGVLFVEADADVRLDQFGAALQPPFPCLDELLFDLPGSSDLLDAPLLHFQVTRLACGGFIMAVKIQHAVADGPGLVQFLAAVAEMARGAAAPTVQPVWGRELLMAPTDDDLAGAPRTFAHREYDDVPDTKGTIVPLDSMTHRSFFFGPREVAAVRSHLSPSLRRGATTFEVLTGCLWRCRTVALAPAADEEMRMICLVSVRGGRKPQQSGTVIPVGYYGNAFAFPVAVSTAGDLCDNPVSYAVELVMQAKREVNVEYLRSVARLMVRRGRPHFTVVRAYLMSDLTRSGIRDLDYGWGKPVYAGPAKGGVGAIPGVASFLIAVKNAMGEEGIAVPVCLPGHAMDKFTEEMSKLMRPAFGASSRPSSADNVFPKIKSAI</sequence>
<dbReference type="InterPro" id="IPR050898">
    <property type="entry name" value="Plant_acyltransferase"/>
</dbReference>
<keyword evidence="4" id="KW-1185">Reference proteome</keyword>
<keyword evidence="2" id="KW-0808">Transferase</keyword>
<accession>A0AAD8RVS7</accession>
<comment type="caution">
    <text evidence="3">The sequence shown here is derived from an EMBL/GenBank/DDBJ whole genome shotgun (WGS) entry which is preliminary data.</text>
</comment>
<dbReference type="AlphaFoldDB" id="A0AAD8RVS7"/>
<dbReference type="GO" id="GO:0016747">
    <property type="term" value="F:acyltransferase activity, transferring groups other than amino-acyl groups"/>
    <property type="evidence" value="ECO:0007669"/>
    <property type="project" value="UniProtKB-ARBA"/>
</dbReference>
<evidence type="ECO:0000313" key="3">
    <source>
        <dbReference type="EMBL" id="KAK1632705.1"/>
    </source>
</evidence>
<evidence type="ECO:0000256" key="2">
    <source>
        <dbReference type="ARBA" id="ARBA00022679"/>
    </source>
</evidence>
<dbReference type="EMBL" id="JAUUTY010000005">
    <property type="protein sequence ID" value="KAK1632705.1"/>
    <property type="molecule type" value="Genomic_DNA"/>
</dbReference>
<evidence type="ECO:0000313" key="4">
    <source>
        <dbReference type="Proteomes" id="UP001231189"/>
    </source>
</evidence>